<dbReference type="RefSeq" id="WP_060913898.1">
    <property type="nucleotide sequence ID" value="NZ_KQ959944.1"/>
</dbReference>
<dbReference type="OrthoDB" id="9916026at2"/>
<name>A0A134A0A7_9BACL</name>
<organism evidence="1 2">
    <name type="scientific">Gemella haemolysans</name>
    <dbReference type="NCBI Taxonomy" id="1379"/>
    <lineage>
        <taxon>Bacteria</taxon>
        <taxon>Bacillati</taxon>
        <taxon>Bacillota</taxon>
        <taxon>Bacilli</taxon>
        <taxon>Bacillales</taxon>
        <taxon>Gemellaceae</taxon>
        <taxon>Gemella</taxon>
    </lineage>
</organism>
<dbReference type="Proteomes" id="UP000070355">
    <property type="component" value="Unassembled WGS sequence"/>
</dbReference>
<dbReference type="AlphaFoldDB" id="A0A134A0A7"/>
<comment type="caution">
    <text evidence="1">The sequence shown here is derived from an EMBL/GenBank/DDBJ whole genome shotgun (WGS) entry which is preliminary data.</text>
</comment>
<accession>A0A134A0A7</accession>
<reference evidence="2" key="1">
    <citation type="submission" date="2016-01" db="EMBL/GenBank/DDBJ databases">
        <authorList>
            <person name="Mitreva M."/>
            <person name="Pepin K.H."/>
            <person name="Mihindukulasuriya K.A."/>
            <person name="Fulton R."/>
            <person name="Fronick C."/>
            <person name="O'Laughlin M."/>
            <person name="Miner T."/>
            <person name="Herter B."/>
            <person name="Rosa B.A."/>
            <person name="Cordes M."/>
            <person name="Tomlinson C."/>
            <person name="Wollam A."/>
            <person name="Palsikar V.B."/>
            <person name="Mardis E.R."/>
            <person name="Wilson R.K."/>
        </authorList>
    </citation>
    <scope>NUCLEOTIDE SEQUENCE [LARGE SCALE GENOMIC DNA]</scope>
    <source>
        <strain evidence="2">DNF01167</strain>
    </source>
</reference>
<proteinExistence type="predicted"/>
<gene>
    <name evidence="1" type="ORF">HMPREF3186_00663</name>
</gene>
<dbReference type="STRING" id="1379.HMPREF3186_00663"/>
<evidence type="ECO:0000313" key="2">
    <source>
        <dbReference type="Proteomes" id="UP000070355"/>
    </source>
</evidence>
<dbReference type="EMBL" id="LSDC01000043">
    <property type="protein sequence ID" value="KXB61109.1"/>
    <property type="molecule type" value="Genomic_DNA"/>
</dbReference>
<evidence type="ECO:0000313" key="1">
    <source>
        <dbReference type="EMBL" id="KXB61109.1"/>
    </source>
</evidence>
<protein>
    <submittedName>
        <fullName evidence="1">Uncharacterized protein</fullName>
    </submittedName>
</protein>
<dbReference type="PATRIC" id="fig|1379.3.peg.644"/>
<sequence>MDNKQIGTVVKIPNDTTIVVHTPKKNVARGDKIVIYETLSDITDLSGNFLGTYDENKATLEVTENNGDYVIARKTTRSELPLSFTNSMLKSYIGYEKINVNQKDNENLTVRNKHISVGDKVKKLD</sequence>